<gene>
    <name evidence="1" type="ORF">HNP84_007980</name>
</gene>
<organism evidence="1 2">
    <name type="scientific">Thermocatellispora tengchongensis</name>
    <dbReference type="NCBI Taxonomy" id="1073253"/>
    <lineage>
        <taxon>Bacteria</taxon>
        <taxon>Bacillati</taxon>
        <taxon>Actinomycetota</taxon>
        <taxon>Actinomycetes</taxon>
        <taxon>Streptosporangiales</taxon>
        <taxon>Streptosporangiaceae</taxon>
        <taxon>Thermocatellispora</taxon>
    </lineage>
</organism>
<dbReference type="AlphaFoldDB" id="A0A840PMF8"/>
<evidence type="ECO:0000313" key="2">
    <source>
        <dbReference type="Proteomes" id="UP000578449"/>
    </source>
</evidence>
<sequence length="231" mass="25959">MRMPAFHERLVSVLLPLYEAYGLVLAGGYAMKAHGFLDRPGDDLAFATGRSRPPLPEIAHGVADAFRADGLEVAMPEVNARLGRLIVTEPVTGERCELHLLREALQQPPVRCGDVPVVAANDAVGLQLRALHERSLARDLIDVAAVRDHYTFRELEHLARLHNEEFSLAELVMRLEFAELIGDEEFFGYGVDEEQVADIRRFAREWVEDIKLRRTDDGDTEGYDFDVPDPD</sequence>
<accession>A0A840PMF8</accession>
<reference evidence="1 2" key="1">
    <citation type="submission" date="2020-08" db="EMBL/GenBank/DDBJ databases">
        <title>Genomic Encyclopedia of Type Strains, Phase IV (KMG-IV): sequencing the most valuable type-strain genomes for metagenomic binning, comparative biology and taxonomic classification.</title>
        <authorList>
            <person name="Goeker M."/>
        </authorList>
    </citation>
    <scope>NUCLEOTIDE SEQUENCE [LARGE SCALE GENOMIC DNA]</scope>
    <source>
        <strain evidence="1 2">DSM 45615</strain>
    </source>
</reference>
<dbReference type="Proteomes" id="UP000578449">
    <property type="component" value="Unassembled WGS sequence"/>
</dbReference>
<name>A0A840PMF8_9ACTN</name>
<proteinExistence type="predicted"/>
<protein>
    <recommendedName>
        <fullName evidence="3">Nucleotidyl transferase AbiEii/AbiGii toxin family protein</fullName>
    </recommendedName>
</protein>
<evidence type="ECO:0000313" key="1">
    <source>
        <dbReference type="EMBL" id="MBB5138227.1"/>
    </source>
</evidence>
<evidence type="ECO:0008006" key="3">
    <source>
        <dbReference type="Google" id="ProtNLM"/>
    </source>
</evidence>
<dbReference type="EMBL" id="JACHGN010000022">
    <property type="protein sequence ID" value="MBB5138227.1"/>
    <property type="molecule type" value="Genomic_DNA"/>
</dbReference>
<comment type="caution">
    <text evidence="1">The sequence shown here is derived from an EMBL/GenBank/DDBJ whole genome shotgun (WGS) entry which is preliminary data.</text>
</comment>
<keyword evidence="2" id="KW-1185">Reference proteome</keyword>